<name>A0A174R7Y5_FLAPL</name>
<dbReference type="AlphaFoldDB" id="A0A174R7Y5"/>
<dbReference type="Proteomes" id="UP001211173">
    <property type="component" value="Unassembled WGS sequence"/>
</dbReference>
<evidence type="ECO:0000313" key="3">
    <source>
        <dbReference type="Proteomes" id="UP000434475"/>
    </source>
</evidence>
<dbReference type="Proteomes" id="UP000434475">
    <property type="component" value="Unassembled WGS sequence"/>
</dbReference>
<protein>
    <submittedName>
        <fullName evidence="2">Uncharacterized protein</fullName>
    </submittedName>
</protein>
<proteinExistence type="predicted"/>
<comment type="caution">
    <text evidence="2">The sequence shown here is derived from an EMBL/GenBank/DDBJ whole genome shotgun (WGS) entry which is preliminary data.</text>
</comment>
<reference evidence="1" key="2">
    <citation type="submission" date="2023-01" db="EMBL/GenBank/DDBJ databases">
        <title>Human gut microbiome strain richness.</title>
        <authorList>
            <person name="Chen-Liaw A."/>
        </authorList>
    </citation>
    <scope>NUCLEOTIDE SEQUENCE</scope>
    <source>
        <strain evidence="1">1001287st1_F4_1001285I_161205</strain>
    </source>
</reference>
<sequence>MNTELARDLQYRITKEALAMLVIHGSAAETKDYERAIILIGSAWGLDPQNAVSHLELITREKEAARGTAEPEETRHVLPESELPMNASGMETLDNVCGLFETAIQLESRDHREALFRLASKLMETQNLLDWIEKTPEEQELPELAES</sequence>
<gene>
    <name evidence="2" type="ORF">GKE97_10915</name>
    <name evidence="1" type="ORF">PNE06_16300</name>
</gene>
<accession>A0A174R7Y5</accession>
<dbReference type="RefSeq" id="WP_009261487.1">
    <property type="nucleotide sequence ID" value="NZ_BAABXT010000001.1"/>
</dbReference>
<reference evidence="2 3" key="1">
    <citation type="journal article" date="2019" name="Nat. Med.">
        <title>A library of human gut bacterial isolates paired with longitudinal multiomics data enables mechanistic microbiome research.</title>
        <authorList>
            <person name="Poyet M."/>
            <person name="Groussin M."/>
            <person name="Gibbons S.M."/>
            <person name="Avila-Pacheco J."/>
            <person name="Jiang X."/>
            <person name="Kearney S.M."/>
            <person name="Perrotta A.R."/>
            <person name="Berdy B."/>
            <person name="Zhao S."/>
            <person name="Lieberman T.D."/>
            <person name="Swanson P.K."/>
            <person name="Smith M."/>
            <person name="Roesemann S."/>
            <person name="Alexander J.E."/>
            <person name="Rich S.A."/>
            <person name="Livny J."/>
            <person name="Vlamakis H."/>
            <person name="Clish C."/>
            <person name="Bullock K."/>
            <person name="Deik A."/>
            <person name="Scott J."/>
            <person name="Pierce K.A."/>
            <person name="Xavier R.J."/>
            <person name="Alm E.J."/>
        </authorList>
    </citation>
    <scope>NUCLEOTIDE SEQUENCE [LARGE SCALE GENOMIC DNA]</scope>
    <source>
        <strain evidence="2 3">BIOML-A2</strain>
    </source>
</reference>
<evidence type="ECO:0000313" key="1">
    <source>
        <dbReference type="EMBL" id="MDB7934645.1"/>
    </source>
</evidence>
<dbReference type="EMBL" id="JAQLWV010000027">
    <property type="protein sequence ID" value="MDB7934645.1"/>
    <property type="molecule type" value="Genomic_DNA"/>
</dbReference>
<organism evidence="2 3">
    <name type="scientific">Flavonifractor plautii</name>
    <name type="common">Fusobacterium plautii</name>
    <dbReference type="NCBI Taxonomy" id="292800"/>
    <lineage>
        <taxon>Bacteria</taxon>
        <taxon>Bacillati</taxon>
        <taxon>Bacillota</taxon>
        <taxon>Clostridia</taxon>
        <taxon>Eubacteriales</taxon>
        <taxon>Oscillospiraceae</taxon>
        <taxon>Flavonifractor</taxon>
    </lineage>
</organism>
<evidence type="ECO:0000313" key="2">
    <source>
        <dbReference type="EMBL" id="MSB20027.1"/>
    </source>
</evidence>
<dbReference type="EMBL" id="WKPR01000010">
    <property type="protein sequence ID" value="MSB20027.1"/>
    <property type="molecule type" value="Genomic_DNA"/>
</dbReference>